<dbReference type="AlphaFoldDB" id="A0A8J6BY52"/>
<organism evidence="1 2">
    <name type="scientific">Zizania palustris</name>
    <name type="common">Northern wild rice</name>
    <dbReference type="NCBI Taxonomy" id="103762"/>
    <lineage>
        <taxon>Eukaryota</taxon>
        <taxon>Viridiplantae</taxon>
        <taxon>Streptophyta</taxon>
        <taxon>Embryophyta</taxon>
        <taxon>Tracheophyta</taxon>
        <taxon>Spermatophyta</taxon>
        <taxon>Magnoliopsida</taxon>
        <taxon>Liliopsida</taxon>
        <taxon>Poales</taxon>
        <taxon>Poaceae</taxon>
        <taxon>BOP clade</taxon>
        <taxon>Oryzoideae</taxon>
        <taxon>Oryzeae</taxon>
        <taxon>Zizaniinae</taxon>
        <taxon>Zizania</taxon>
    </lineage>
</organism>
<comment type="caution">
    <text evidence="1">The sequence shown here is derived from an EMBL/GenBank/DDBJ whole genome shotgun (WGS) entry which is preliminary data.</text>
</comment>
<reference evidence="1" key="2">
    <citation type="submission" date="2021-02" db="EMBL/GenBank/DDBJ databases">
        <authorList>
            <person name="Kimball J.A."/>
            <person name="Haas M.W."/>
            <person name="Macchietto M."/>
            <person name="Kono T."/>
            <person name="Duquette J."/>
            <person name="Shao M."/>
        </authorList>
    </citation>
    <scope>NUCLEOTIDE SEQUENCE</scope>
    <source>
        <tissue evidence="1">Fresh leaf tissue</tissue>
    </source>
</reference>
<evidence type="ECO:0000313" key="2">
    <source>
        <dbReference type="Proteomes" id="UP000729402"/>
    </source>
</evidence>
<protein>
    <submittedName>
        <fullName evidence="1">Uncharacterized protein</fullName>
    </submittedName>
</protein>
<reference evidence="1" key="1">
    <citation type="journal article" date="2021" name="bioRxiv">
        <title>Whole Genome Assembly and Annotation of Northern Wild Rice, Zizania palustris L., Supports a Whole Genome Duplication in the Zizania Genus.</title>
        <authorList>
            <person name="Haas M."/>
            <person name="Kono T."/>
            <person name="Macchietto M."/>
            <person name="Millas R."/>
            <person name="McGilp L."/>
            <person name="Shao M."/>
            <person name="Duquette J."/>
            <person name="Hirsch C.N."/>
            <person name="Kimball J."/>
        </authorList>
    </citation>
    <scope>NUCLEOTIDE SEQUENCE</scope>
    <source>
        <tissue evidence="1">Fresh leaf tissue</tissue>
    </source>
</reference>
<keyword evidence="2" id="KW-1185">Reference proteome</keyword>
<accession>A0A8J6BY52</accession>
<gene>
    <name evidence="1" type="ORF">GUJ93_ZPchr0013g33978</name>
</gene>
<dbReference type="Proteomes" id="UP000729402">
    <property type="component" value="Unassembled WGS sequence"/>
</dbReference>
<dbReference type="EMBL" id="JAAALK010000079">
    <property type="protein sequence ID" value="KAG8099972.1"/>
    <property type="molecule type" value="Genomic_DNA"/>
</dbReference>
<sequence>MENCSGLAAATGGASRGGAADGLVDAVEAWLPRSRPRVAGAVAWPDDGVGWSCCSGLELWVGAWCRPEKSVSMGLGPAVEATPPLLASTVRRFMRQARSTAEDSDLKMDCGRRK</sequence>
<proteinExistence type="predicted"/>
<evidence type="ECO:0000313" key="1">
    <source>
        <dbReference type="EMBL" id="KAG8099972.1"/>
    </source>
</evidence>
<name>A0A8J6BY52_ZIZPA</name>